<protein>
    <recommendedName>
        <fullName evidence="1">UPF0386 protein SAMN04488518_107174</fullName>
    </recommendedName>
</protein>
<evidence type="ECO:0000313" key="3">
    <source>
        <dbReference type="Proteomes" id="UP000199598"/>
    </source>
</evidence>
<name>A0A1I4B8Z6_9HYPH</name>
<dbReference type="Proteomes" id="UP000199598">
    <property type="component" value="Unassembled WGS sequence"/>
</dbReference>
<comment type="caution">
    <text evidence="2">The sequence shown here is derived from an EMBL/GenBank/DDBJ whole genome shotgun (WGS) entry which is preliminary data.</text>
</comment>
<dbReference type="EMBL" id="FOSK01000007">
    <property type="protein sequence ID" value="SFK64461.1"/>
    <property type="molecule type" value="Genomic_DNA"/>
</dbReference>
<evidence type="ECO:0000313" key="2">
    <source>
        <dbReference type="EMBL" id="SFK64461.1"/>
    </source>
</evidence>
<gene>
    <name evidence="2" type="ORF">SAMN04488518_107174</name>
</gene>
<dbReference type="RefSeq" id="WP_093520540.1">
    <property type="nucleotide sequence ID" value="NZ_FOSK01000007.1"/>
</dbReference>
<dbReference type="HAMAP" id="MF_00827">
    <property type="entry name" value="UPF0386"/>
    <property type="match status" value="1"/>
</dbReference>
<dbReference type="Pfam" id="PF09857">
    <property type="entry name" value="YjhX_toxin"/>
    <property type="match status" value="1"/>
</dbReference>
<proteinExistence type="inferred from homology"/>
<accession>A0A1I4B8Z6</accession>
<reference evidence="2 3" key="1">
    <citation type="submission" date="2016-10" db="EMBL/GenBank/DDBJ databases">
        <authorList>
            <person name="Varghese N."/>
            <person name="Submissions S."/>
        </authorList>
    </citation>
    <scope>NUCLEOTIDE SEQUENCE [LARGE SCALE GENOMIC DNA]</scope>
    <source>
        <strain evidence="2 3">DSM 16392</strain>
    </source>
</reference>
<organism evidence="2 3">
    <name type="scientific">Pseudovibrio ascidiaceicola</name>
    <dbReference type="NCBI Taxonomy" id="285279"/>
    <lineage>
        <taxon>Bacteria</taxon>
        <taxon>Pseudomonadati</taxon>
        <taxon>Pseudomonadota</taxon>
        <taxon>Alphaproteobacteria</taxon>
        <taxon>Hyphomicrobiales</taxon>
        <taxon>Stappiaceae</taxon>
        <taxon>Pseudovibrio</taxon>
    </lineage>
</organism>
<comment type="similarity">
    <text evidence="1">Belongs to the UPF0386 family.</text>
</comment>
<dbReference type="NCBIfam" id="NF010240">
    <property type="entry name" value="PRK13687.1"/>
    <property type="match status" value="1"/>
</dbReference>
<sequence>MDISRPEQKILHMLAQGGYIRVEKDDGRHISKIELFTREGWRFSGLSDEVFRKLKRRKLIASKQSTPYRVTKRGLTLVRSQVDNR</sequence>
<keyword evidence="3" id="KW-1185">Reference proteome</keyword>
<evidence type="ECO:0000256" key="1">
    <source>
        <dbReference type="HAMAP-Rule" id="MF_00827"/>
    </source>
</evidence>
<dbReference type="InterPro" id="IPR018654">
    <property type="entry name" value="YjhX_toxin"/>
</dbReference>